<dbReference type="EMBL" id="VHIQ01000007">
    <property type="protein sequence ID" value="TPV32024.1"/>
    <property type="molecule type" value="Genomic_DNA"/>
</dbReference>
<comment type="caution">
    <text evidence="1">The sequence shown here is derived from an EMBL/GenBank/DDBJ whole genome shotgun (WGS) entry which is preliminary data.</text>
</comment>
<evidence type="ECO:0000313" key="1">
    <source>
        <dbReference type="EMBL" id="TPV32024.1"/>
    </source>
</evidence>
<dbReference type="RefSeq" id="WP_140991341.1">
    <property type="nucleotide sequence ID" value="NZ_VHIQ01000007.1"/>
</dbReference>
<protein>
    <recommendedName>
        <fullName evidence="3">Beta-barrel porin</fullName>
    </recommendedName>
</protein>
<sequence length="654" mass="76379">MIKFLFSLFFLFFTFLVLGQELITTKDQVNTPIARDSSKLGTKSTKIDKSQIAKIKDYLIFDKHGNTDIVDTTLSIQKEYKFNYLRKDNFNLMPFANVGQTYNTLNYEFHESNTLPLFGARARHFNYFEINDMRYYKVPTPTTELFYKTAMQQGQILDAFVTLNTTERFNFSLAYKGMRSNGFYNRHLTSTGNFRFTANYTNKNERYKALAHITFQDLLNQESGGIRNQDIENFTLGNEDFLDRGIFTPNLNNAENLLEGKRFFIHHSYDLLKRKDSTVNKLTLFNETYIENKKYRFSQPNANTNFFGPSFSNRINDEVKLSHFHSAFWIEANNGLLGKFTAGINYDNYNYGYDRLTVLDEGTVRNRLLGSILGIRGSYEKSIDKFKLTAVGNLNLSGDFNGYHLNGNLNYNYNNDISANAYLTLNSALPNYNALLFQSSYVNYNWDNADSFSNIDRQHLGFEVKSNKYGSVRAEFGNLLNYTYFTNTAGADEVVVIRALQYNEAVNYFKIQIDKEFNYKNFYLDNRILYQNVTDGKDVFNVPDLVLRSTLYYSNYLFKNAMELQTGVTLNYFTSYYMNAYDPLLAEFYVQNDTKLGNFPRLDFFINAKVRQTRIYLKAEHFNSSFTGYNYFAAPNYPYRDFIIRFGLVWNFFL</sequence>
<name>A0A506PEP2_9FLAO</name>
<dbReference type="Pfam" id="PF14121">
    <property type="entry name" value="Porin_10"/>
    <property type="match status" value="1"/>
</dbReference>
<dbReference type="InterPro" id="IPR025631">
    <property type="entry name" value="Porin_10"/>
</dbReference>
<evidence type="ECO:0008006" key="3">
    <source>
        <dbReference type="Google" id="ProtNLM"/>
    </source>
</evidence>
<dbReference type="AlphaFoldDB" id="A0A506PEP2"/>
<dbReference type="OrthoDB" id="9812454at2"/>
<proteinExistence type="predicted"/>
<evidence type="ECO:0000313" key="2">
    <source>
        <dbReference type="Proteomes" id="UP000317332"/>
    </source>
</evidence>
<reference evidence="1 2" key="1">
    <citation type="submission" date="2019-06" db="EMBL/GenBank/DDBJ databases">
        <title>Flavobacteriaceae Paucihalobacterium erythroidium CWB-1, complete genome.</title>
        <authorList>
            <person name="Wu S."/>
        </authorList>
    </citation>
    <scope>NUCLEOTIDE SEQUENCE [LARGE SCALE GENOMIC DNA]</scope>
    <source>
        <strain evidence="1 2">CWB-1</strain>
    </source>
</reference>
<dbReference type="Proteomes" id="UP000317332">
    <property type="component" value="Unassembled WGS sequence"/>
</dbReference>
<accession>A0A506PEP2</accession>
<organism evidence="1 2">
    <name type="scientific">Paucihalobacter ruber</name>
    <dbReference type="NCBI Taxonomy" id="2567861"/>
    <lineage>
        <taxon>Bacteria</taxon>
        <taxon>Pseudomonadati</taxon>
        <taxon>Bacteroidota</taxon>
        <taxon>Flavobacteriia</taxon>
        <taxon>Flavobacteriales</taxon>
        <taxon>Flavobacteriaceae</taxon>
        <taxon>Paucihalobacter</taxon>
    </lineage>
</organism>
<keyword evidence="2" id="KW-1185">Reference proteome</keyword>
<gene>
    <name evidence="1" type="ORF">FJ651_14535</name>
</gene>